<proteinExistence type="predicted"/>
<organism evidence="2 3">
    <name type="scientific">Piscinibacterium candidicorallinum</name>
    <dbReference type="NCBI Taxonomy" id="1793872"/>
    <lineage>
        <taxon>Bacteria</taxon>
        <taxon>Pseudomonadati</taxon>
        <taxon>Pseudomonadota</taxon>
        <taxon>Betaproteobacteria</taxon>
        <taxon>Burkholderiales</taxon>
        <taxon>Piscinibacterium</taxon>
    </lineage>
</organism>
<dbReference type="RefSeq" id="WP_377305182.1">
    <property type="nucleotide sequence ID" value="NZ_CP180191.1"/>
</dbReference>
<feature type="transmembrane region" description="Helical" evidence="1">
    <location>
        <begin position="333"/>
        <end position="352"/>
    </location>
</feature>
<evidence type="ECO:0008006" key="4">
    <source>
        <dbReference type="Google" id="ProtNLM"/>
    </source>
</evidence>
<keyword evidence="1" id="KW-1133">Transmembrane helix</keyword>
<dbReference type="InterPro" id="IPR011385">
    <property type="entry name" value="Site-sp_rcmbase"/>
</dbReference>
<keyword evidence="1" id="KW-0812">Transmembrane</keyword>
<comment type="caution">
    <text evidence="2">The sequence shown here is derived from an EMBL/GenBank/DDBJ whole genome shotgun (WGS) entry which is preliminary data.</text>
</comment>
<keyword evidence="1" id="KW-0472">Membrane</keyword>
<sequence>MTVSISAHTCEQLEALLRVIANDPRADRVARLGQLARYVAAERPADALDWICDLLERETDLRDGLGRLLAGELLVSPFHRELSDTGAHVGHGLLAQTAFRLGRTLVPPVPPAGGAQAVLHAIAASSSAARWVVAAGVDRWRRLLKILAKAPDWSADGAAAEHLGLEIHMAMRWVALRAASTATSEDVQVLLKPAVSETASFTTLPAAVERSFSTDAVPDARTTLLAQLVQCEQLARRWRSTAREAGTTAGLTHHIRGLREAAVRLKRLALVIQRGDAAFEQGAGLLVEVLVSYAERNSLTQLVRRSSADLAYRVTESASRDGEHYVANSRREWAGLLRAACLAGVVIAFMAIIKIKIAAAHLPLLWEALLVCLNYGLGFVFIHLIHGTVATKQPAMTAAVLARRLAEDDGTPLAMQQTVDLCVRMARSQTIAVAGNVLVAAPVALLLYMLWPMLTGHTLINEVKATAFIADASVWAGPALVFAGIAGCCLFLAGMISGWFDNLAGVTRLSARLAVHPLLLSTLGADRSARLGRYMGEHLGALTGNLTFGFLLGGVSFLGVLTGTGLDIRHVAFSSANTTFAIAHSWAEMQAWLIPLLVVGVLLIGAVNITVSFGLSLFMAIRARGAEDVRTGLLLFLLGRRLLRNPLQFFVPPKNEPGAASEGSEAP</sequence>
<dbReference type="EMBL" id="JBHRTI010000010">
    <property type="protein sequence ID" value="MFC3148858.1"/>
    <property type="molecule type" value="Genomic_DNA"/>
</dbReference>
<feature type="transmembrane region" description="Helical" evidence="1">
    <location>
        <begin position="593"/>
        <end position="621"/>
    </location>
</feature>
<dbReference type="Pfam" id="PF10136">
    <property type="entry name" value="SpecificRecomb"/>
    <property type="match status" value="1"/>
</dbReference>
<evidence type="ECO:0000256" key="1">
    <source>
        <dbReference type="SAM" id="Phobius"/>
    </source>
</evidence>
<reference evidence="3" key="1">
    <citation type="journal article" date="2019" name="Int. J. Syst. Evol. Microbiol.">
        <title>The Global Catalogue of Microorganisms (GCM) 10K type strain sequencing project: providing services to taxonomists for standard genome sequencing and annotation.</title>
        <authorList>
            <consortium name="The Broad Institute Genomics Platform"/>
            <consortium name="The Broad Institute Genome Sequencing Center for Infectious Disease"/>
            <person name="Wu L."/>
            <person name="Ma J."/>
        </authorList>
    </citation>
    <scope>NUCLEOTIDE SEQUENCE [LARGE SCALE GENOMIC DNA]</scope>
    <source>
        <strain evidence="3">KCTC 52168</strain>
    </source>
</reference>
<feature type="transmembrane region" description="Helical" evidence="1">
    <location>
        <begin position="539"/>
        <end position="561"/>
    </location>
</feature>
<dbReference type="Proteomes" id="UP001595556">
    <property type="component" value="Unassembled WGS sequence"/>
</dbReference>
<accession>A0ABV7H7Z5</accession>
<feature type="transmembrane region" description="Helical" evidence="1">
    <location>
        <begin position="431"/>
        <end position="451"/>
    </location>
</feature>
<feature type="transmembrane region" description="Helical" evidence="1">
    <location>
        <begin position="364"/>
        <end position="386"/>
    </location>
</feature>
<feature type="transmembrane region" description="Helical" evidence="1">
    <location>
        <begin position="472"/>
        <end position="500"/>
    </location>
</feature>
<keyword evidence="3" id="KW-1185">Reference proteome</keyword>
<evidence type="ECO:0000313" key="2">
    <source>
        <dbReference type="EMBL" id="MFC3148858.1"/>
    </source>
</evidence>
<evidence type="ECO:0000313" key="3">
    <source>
        <dbReference type="Proteomes" id="UP001595556"/>
    </source>
</evidence>
<gene>
    <name evidence="2" type="ORF">ACFOEN_14590</name>
</gene>
<name>A0ABV7H7Z5_9BURK</name>
<protein>
    <recommendedName>
        <fullName evidence="4">Site-specific recombinase</fullName>
    </recommendedName>
</protein>